<dbReference type="AlphaFoldDB" id="A0A0D2BQE3"/>
<keyword evidence="2" id="KW-1185">Reference proteome</keyword>
<gene>
    <name evidence="1" type="ORF">PV06_08333</name>
</gene>
<dbReference type="VEuPathDB" id="FungiDB:PV06_08333"/>
<evidence type="ECO:0000313" key="2">
    <source>
        <dbReference type="Proteomes" id="UP000053342"/>
    </source>
</evidence>
<organism evidence="1 2">
    <name type="scientific">Exophiala oligosperma</name>
    <dbReference type="NCBI Taxonomy" id="215243"/>
    <lineage>
        <taxon>Eukaryota</taxon>
        <taxon>Fungi</taxon>
        <taxon>Dikarya</taxon>
        <taxon>Ascomycota</taxon>
        <taxon>Pezizomycotina</taxon>
        <taxon>Eurotiomycetes</taxon>
        <taxon>Chaetothyriomycetidae</taxon>
        <taxon>Chaetothyriales</taxon>
        <taxon>Herpotrichiellaceae</taxon>
        <taxon>Exophiala</taxon>
    </lineage>
</organism>
<accession>A0A0D2BQE3</accession>
<dbReference type="Proteomes" id="UP000053342">
    <property type="component" value="Unassembled WGS sequence"/>
</dbReference>
<dbReference type="EMBL" id="KN847339">
    <property type="protein sequence ID" value="KIW39747.1"/>
    <property type="molecule type" value="Genomic_DNA"/>
</dbReference>
<sequence length="133" mass="14728">MLQCCIQSVVLPITECAATVAAAQCEANNKPQTALYTYEGYIQLLSFLLPTTELLAMSMLEARSRHTQSEASKLHPQLHHCRTISPLLLLSQTALLCRMLPKAKPTLHFVSMDCIPTSLALDFVVPPDHRAVR</sequence>
<dbReference type="GeneID" id="27360407"/>
<dbReference type="HOGENOM" id="CLU_1906761_0_0_1"/>
<evidence type="ECO:0000313" key="1">
    <source>
        <dbReference type="EMBL" id="KIW39747.1"/>
    </source>
</evidence>
<protein>
    <submittedName>
        <fullName evidence="1">Uncharacterized protein</fullName>
    </submittedName>
</protein>
<reference evidence="1 2" key="1">
    <citation type="submission" date="2015-01" db="EMBL/GenBank/DDBJ databases">
        <title>The Genome Sequence of Exophiala oligosperma CBS72588.</title>
        <authorList>
            <consortium name="The Broad Institute Genomics Platform"/>
            <person name="Cuomo C."/>
            <person name="de Hoog S."/>
            <person name="Gorbushina A."/>
            <person name="Stielow B."/>
            <person name="Teixiera M."/>
            <person name="Abouelleil A."/>
            <person name="Chapman S.B."/>
            <person name="Priest M."/>
            <person name="Young S.K."/>
            <person name="Wortman J."/>
            <person name="Nusbaum C."/>
            <person name="Birren B."/>
        </authorList>
    </citation>
    <scope>NUCLEOTIDE SEQUENCE [LARGE SCALE GENOMIC DNA]</scope>
    <source>
        <strain evidence="1 2">CBS 72588</strain>
    </source>
</reference>
<dbReference type="RefSeq" id="XP_016259963.1">
    <property type="nucleotide sequence ID" value="XM_016409655.1"/>
</dbReference>
<proteinExistence type="predicted"/>
<name>A0A0D2BQE3_9EURO</name>